<evidence type="ECO:0000313" key="2">
    <source>
        <dbReference type="Proteomes" id="UP000290204"/>
    </source>
</evidence>
<dbReference type="OrthoDB" id="1454445at2"/>
<dbReference type="PROSITE" id="PS51257">
    <property type="entry name" value="PROKAR_LIPOPROTEIN"/>
    <property type="match status" value="1"/>
</dbReference>
<dbReference type="AlphaFoldDB" id="A0A4Q1CLY9"/>
<dbReference type="Proteomes" id="UP000290204">
    <property type="component" value="Unassembled WGS sequence"/>
</dbReference>
<accession>A0A4Q1CLY9</accession>
<name>A0A4Q1CLY9_9BACT</name>
<dbReference type="RefSeq" id="WP_129129156.1">
    <property type="nucleotide sequence ID" value="NZ_SDHW01000001.1"/>
</dbReference>
<gene>
    <name evidence="1" type="ORF">ESA94_01875</name>
</gene>
<comment type="caution">
    <text evidence="1">The sequence shown here is derived from an EMBL/GenBank/DDBJ whole genome shotgun (WGS) entry which is preliminary data.</text>
</comment>
<proteinExistence type="predicted"/>
<reference evidence="1 2" key="1">
    <citation type="submission" date="2019-01" db="EMBL/GenBank/DDBJ databases">
        <title>Lacibacter sp. strain TTM-7.</title>
        <authorList>
            <person name="Chen W.-M."/>
        </authorList>
    </citation>
    <scope>NUCLEOTIDE SEQUENCE [LARGE SCALE GENOMIC DNA]</scope>
    <source>
        <strain evidence="1 2">TTM-7</strain>
    </source>
</reference>
<keyword evidence="2" id="KW-1185">Reference proteome</keyword>
<dbReference type="EMBL" id="SDHW01000001">
    <property type="protein sequence ID" value="RXK61784.1"/>
    <property type="molecule type" value="Genomic_DNA"/>
</dbReference>
<evidence type="ECO:0000313" key="1">
    <source>
        <dbReference type="EMBL" id="RXK61784.1"/>
    </source>
</evidence>
<sequence>MNLQKQSKNRFSIKTLQVLFLLMISISSIITSCQKSSLEEKHQAKDELVQSPGEESTDIFDVECHEVNDYTWELKQNQYGQWYAAYTNVSYTVCRSVSPSSGTAPPNGSGGTALWGTNTSTFNSLNGSSISSIHDYFKCLDPNSSATITVYVDQPTANTDQLWQDLGSSTANVGDVFIEIQQGSYTRVFGFYPSSPVNENSTQTATGVLLDKSNKSYDVALTFGVNSTQFANILNYARHSLTVFPTYHFFYNNNVDYAVNILLLGGLPINKPYAYWPNIGTINSAGLLGEILKETQVNSAILTQGGSSNSFSTTCP</sequence>
<protein>
    <submittedName>
        <fullName evidence="1">Uncharacterized protein</fullName>
    </submittedName>
</protein>
<organism evidence="1 2">
    <name type="scientific">Lacibacter luteus</name>
    <dbReference type="NCBI Taxonomy" id="2508719"/>
    <lineage>
        <taxon>Bacteria</taxon>
        <taxon>Pseudomonadati</taxon>
        <taxon>Bacteroidota</taxon>
        <taxon>Chitinophagia</taxon>
        <taxon>Chitinophagales</taxon>
        <taxon>Chitinophagaceae</taxon>
        <taxon>Lacibacter</taxon>
    </lineage>
</organism>